<keyword evidence="2" id="KW-1185">Reference proteome</keyword>
<reference evidence="1 2" key="1">
    <citation type="journal article" date="2016" name="Mol. Biol. Evol.">
        <title>Comparative Genomics of Early-Diverging Mushroom-Forming Fungi Provides Insights into the Origins of Lignocellulose Decay Capabilities.</title>
        <authorList>
            <person name="Nagy L.G."/>
            <person name="Riley R."/>
            <person name="Tritt A."/>
            <person name="Adam C."/>
            <person name="Daum C."/>
            <person name="Floudas D."/>
            <person name="Sun H."/>
            <person name="Yadav J.S."/>
            <person name="Pangilinan J."/>
            <person name="Larsson K.H."/>
            <person name="Matsuura K."/>
            <person name="Barry K."/>
            <person name="Labutti K."/>
            <person name="Kuo R."/>
            <person name="Ohm R.A."/>
            <person name="Bhattacharya S.S."/>
            <person name="Shirouzu T."/>
            <person name="Yoshinaga Y."/>
            <person name="Martin F.M."/>
            <person name="Grigoriev I.V."/>
            <person name="Hibbett D.S."/>
        </authorList>
    </citation>
    <scope>NUCLEOTIDE SEQUENCE [LARGE SCALE GENOMIC DNA]</scope>
    <source>
        <strain evidence="1 2">CBS 109695</strain>
    </source>
</reference>
<name>A0A167TFB7_9AGAM</name>
<dbReference type="AlphaFoldDB" id="A0A167TFB7"/>
<protein>
    <submittedName>
        <fullName evidence="1">Uncharacterized protein</fullName>
    </submittedName>
</protein>
<sequence length="209" mass="23750">MPQQQASMTLGVAEEDIVRFLKIIRRQQRVLAVILQYDCLSRRLTIWYWPINELWERRTGLTWESILPLALHARAGTLYTPYTTTVPLDRLYTQSGLRLRRYACRCCPSNDARLVQHSEDRHGVTGRAENANVQHDDVAGTIARLPPMTVAHAITEDCLWLSQIAVLELLAKCGQCSRIMTRRAFNTHACTSSTIPIIIDLTSDDDSES</sequence>
<accession>A0A167TFB7</accession>
<dbReference type="Proteomes" id="UP000076532">
    <property type="component" value="Unassembled WGS sequence"/>
</dbReference>
<organism evidence="1 2">
    <name type="scientific">Athelia psychrophila</name>
    <dbReference type="NCBI Taxonomy" id="1759441"/>
    <lineage>
        <taxon>Eukaryota</taxon>
        <taxon>Fungi</taxon>
        <taxon>Dikarya</taxon>
        <taxon>Basidiomycota</taxon>
        <taxon>Agaricomycotina</taxon>
        <taxon>Agaricomycetes</taxon>
        <taxon>Agaricomycetidae</taxon>
        <taxon>Atheliales</taxon>
        <taxon>Atheliaceae</taxon>
        <taxon>Athelia</taxon>
    </lineage>
</organism>
<evidence type="ECO:0000313" key="2">
    <source>
        <dbReference type="Proteomes" id="UP000076532"/>
    </source>
</evidence>
<gene>
    <name evidence="1" type="ORF">FIBSPDRAFT_905453</name>
</gene>
<evidence type="ECO:0000313" key="1">
    <source>
        <dbReference type="EMBL" id="KZP02883.1"/>
    </source>
</evidence>
<dbReference type="EMBL" id="KV418256">
    <property type="protein sequence ID" value="KZP02883.1"/>
    <property type="molecule type" value="Genomic_DNA"/>
</dbReference>
<proteinExistence type="predicted"/>